<dbReference type="PANTHER" id="PTHR44394:SF1">
    <property type="entry name" value="BETA-ALANINE-ACTIVATING ENZYME"/>
    <property type="match status" value="1"/>
</dbReference>
<dbReference type="InterPro" id="IPR006162">
    <property type="entry name" value="Ppantetheine_attach_site"/>
</dbReference>
<dbReference type="InParanoid" id="A0A6P6XL34"/>
<dbReference type="Gene3D" id="1.10.1200.10">
    <property type="entry name" value="ACP-like"/>
    <property type="match status" value="1"/>
</dbReference>
<dbReference type="InterPro" id="IPR009081">
    <property type="entry name" value="PP-bd_ACP"/>
</dbReference>
<dbReference type="InterPro" id="IPR018391">
    <property type="entry name" value="PQQ_b-propeller_rpt"/>
</dbReference>
<dbReference type="Pfam" id="PF13570">
    <property type="entry name" value="Beta-prop_ACSF4"/>
    <property type="match status" value="1"/>
</dbReference>
<dbReference type="SUPFAM" id="SSF56801">
    <property type="entry name" value="Acetyl-CoA synthetase-like"/>
    <property type="match status" value="1"/>
</dbReference>
<protein>
    <submittedName>
        <fullName evidence="7">Beta-alanine-activating enzyme-like</fullName>
    </submittedName>
</protein>
<sequence>MLIANIMKLSFYYVSDQEILVKNIEQFKSLSLLTGILITHRYRSQELEQILNSSTDDEFIIDNIIDDFFIFLKKSSPIDNHHDDDIDKEFQSINISYLINTSGTTTSINRISNNTNNSNVVVSNKTIFVTHSSIQRNVIDFCNEFNLIADDIVLICSSFSFDPSICDMFLALSSFSHLIITDNSVRNVGENFAKIISEFEITYMTITPSLWYRINYYLLKIFQKSSSSSIHLRFVNFGGEICPNQNQLKIFQQYPIEFRNLYGLSEMSVWASMFKIDGISSVDQEIPIMGRSLIDTNVSLDQYNEIILESNVRKCLIFESNNIEWSWYSRLMTNDFGIQIDNNLYFDRRKSFENFIKLNGIKCHLRAIEQSLIQEFGKPDDDHNDFFIQNILIKEDEWQNNLRFLEIITTICSTKPDQYDNDNIKQKIATFIRKFYPKIAFRIHLIDSSRIVCLNTNSKLDISKLYQNIDPNQIPTLSNDLICNEIKSIISKILHSTEIATDKPLNSYGIDSMMAVEITTSIEDLFSLYNEDIYPLLFTHTIDQLVDVIIHMIEIRKSNNKKQRTSKRYVDRIKSFDTIVSISNSSFRIEHLWSYFMEQCVDSSPLLIHLDDSMTTMIICTSHSGLINTFVENIEQKNYYSIRWSQRIANRIEANPIASSDCELVYVADYSGLIQAFDLKSGRIVWQSKTNDQIKCSPIIFADSSIGELILCGSYDHNLYCWQQSNGYIRWKIDVNQSPIFASPIVWYDQLGNKWFAVVCTLNGTIGCYHLIDGQQRWKYNHSNRPIFSTPKIFKDNLIVGMTDSRLISISLQNGLIIWELLLEKMPIFSSPCLVKQNDNDDDCRIIIGTNGCSIMCTKFNSKQPEWIFKTESNVYADIIYLTEFERLLAIETNGKIHLLNPNDGQSIPINGFDHFNAEIFSSPVYNVNRKTFLIGCRDSYVHCLSLKESV</sequence>
<dbReference type="SUPFAM" id="SSF50998">
    <property type="entry name" value="Quinoprotein alcohol dehydrogenase-like"/>
    <property type="match status" value="1"/>
</dbReference>
<dbReference type="OrthoDB" id="6478170at2759"/>
<keyword evidence="6" id="KW-1185">Reference proteome</keyword>
<dbReference type="GO" id="GO:0043041">
    <property type="term" value="P:amino acid activation for nonribosomal peptide biosynthetic process"/>
    <property type="evidence" value="ECO:0007669"/>
    <property type="project" value="TreeGrafter"/>
</dbReference>
<feature type="domain" description="Pyrrolo-quinoline quinone repeat" evidence="5">
    <location>
        <begin position="597"/>
        <end position="947"/>
    </location>
</feature>
<evidence type="ECO:0000259" key="4">
    <source>
        <dbReference type="Pfam" id="PF00550"/>
    </source>
</evidence>
<dbReference type="Pfam" id="PF00501">
    <property type="entry name" value="AMP-binding"/>
    <property type="match status" value="1"/>
</dbReference>
<dbReference type="AlphaFoldDB" id="A0A6P6XL34"/>
<evidence type="ECO:0000313" key="6">
    <source>
        <dbReference type="Proteomes" id="UP000515146"/>
    </source>
</evidence>
<dbReference type="InterPro" id="IPR002372">
    <property type="entry name" value="PQQ_rpt_dom"/>
</dbReference>
<dbReference type="InterPro" id="IPR052091">
    <property type="entry name" value="Beta-ala_Activ/Resist"/>
</dbReference>
<dbReference type="Gene3D" id="2.130.10.10">
    <property type="entry name" value="YVTN repeat-like/Quinoprotein amine dehydrogenase"/>
    <property type="match status" value="1"/>
</dbReference>
<dbReference type="InterPro" id="IPR042099">
    <property type="entry name" value="ANL_N_sf"/>
</dbReference>
<dbReference type="InterPro" id="IPR036736">
    <property type="entry name" value="ACP-like_sf"/>
</dbReference>
<dbReference type="CTD" id="132949"/>
<dbReference type="FunCoup" id="A0A6P6XL34">
    <property type="interactions" value="675"/>
</dbReference>
<dbReference type="Pfam" id="PF00550">
    <property type="entry name" value="PP-binding"/>
    <property type="match status" value="1"/>
</dbReference>
<dbReference type="PROSITE" id="PS00012">
    <property type="entry name" value="PHOSPHOPANTETHEINE"/>
    <property type="match status" value="1"/>
</dbReference>
<evidence type="ECO:0000259" key="3">
    <source>
        <dbReference type="Pfam" id="PF00501"/>
    </source>
</evidence>
<proteinExistence type="predicted"/>
<evidence type="ECO:0000256" key="2">
    <source>
        <dbReference type="ARBA" id="ARBA00022553"/>
    </source>
</evidence>
<keyword evidence="1" id="KW-0596">Phosphopantetheine</keyword>
<reference evidence="7" key="1">
    <citation type="submission" date="2025-08" db="UniProtKB">
        <authorList>
            <consortium name="RefSeq"/>
        </authorList>
    </citation>
    <scope>IDENTIFICATION</scope>
    <source>
        <strain evidence="7">Airmid</strain>
    </source>
</reference>
<gene>
    <name evidence="7" type="primary">LOC113788959</name>
</gene>
<dbReference type="InterPro" id="IPR000873">
    <property type="entry name" value="AMP-dep_synth/lig_dom"/>
</dbReference>
<dbReference type="Gene3D" id="3.40.50.12780">
    <property type="entry name" value="N-terminal domain of ligase-like"/>
    <property type="match status" value="1"/>
</dbReference>
<accession>A0A6P6XL34</accession>
<dbReference type="SMART" id="SM00564">
    <property type="entry name" value="PQQ"/>
    <property type="match status" value="3"/>
</dbReference>
<dbReference type="RefSeq" id="XP_027194235.1">
    <property type="nucleotide sequence ID" value="XM_027338434.1"/>
</dbReference>
<evidence type="ECO:0000256" key="1">
    <source>
        <dbReference type="ARBA" id="ARBA00022450"/>
    </source>
</evidence>
<dbReference type="OMA" id="ELFMAFH"/>
<dbReference type="KEGG" id="dpte:113788959"/>
<dbReference type="PANTHER" id="PTHR44394">
    <property type="entry name" value="BETA-ALANINE-ACTIVATING ENZYME"/>
    <property type="match status" value="1"/>
</dbReference>
<dbReference type="InterPro" id="IPR015943">
    <property type="entry name" value="WD40/YVTN_repeat-like_dom_sf"/>
</dbReference>
<feature type="domain" description="Carrier" evidence="4">
    <location>
        <begin position="485"/>
        <end position="527"/>
    </location>
</feature>
<name>A0A6P6XL34_DERPT</name>
<dbReference type="SUPFAM" id="SSF47336">
    <property type="entry name" value="ACP-like"/>
    <property type="match status" value="1"/>
</dbReference>
<feature type="domain" description="AMP-dependent synthetase/ligase" evidence="3">
    <location>
        <begin position="125"/>
        <end position="298"/>
    </location>
</feature>
<evidence type="ECO:0000259" key="5">
    <source>
        <dbReference type="Pfam" id="PF13570"/>
    </source>
</evidence>
<organism evidence="6 7">
    <name type="scientific">Dermatophagoides pteronyssinus</name>
    <name type="common">European house dust mite</name>
    <dbReference type="NCBI Taxonomy" id="6956"/>
    <lineage>
        <taxon>Eukaryota</taxon>
        <taxon>Metazoa</taxon>
        <taxon>Ecdysozoa</taxon>
        <taxon>Arthropoda</taxon>
        <taxon>Chelicerata</taxon>
        <taxon>Arachnida</taxon>
        <taxon>Acari</taxon>
        <taxon>Acariformes</taxon>
        <taxon>Sarcoptiformes</taxon>
        <taxon>Astigmata</taxon>
        <taxon>Psoroptidia</taxon>
        <taxon>Analgoidea</taxon>
        <taxon>Pyroglyphidae</taxon>
        <taxon>Dermatophagoidinae</taxon>
        <taxon>Dermatophagoides</taxon>
    </lineage>
</organism>
<keyword evidence="2" id="KW-0597">Phosphoprotein</keyword>
<dbReference type="InterPro" id="IPR011047">
    <property type="entry name" value="Quinoprotein_ADH-like_sf"/>
</dbReference>
<evidence type="ECO:0000313" key="7">
    <source>
        <dbReference type="RefSeq" id="XP_027194235.1"/>
    </source>
</evidence>
<dbReference type="Proteomes" id="UP000515146">
    <property type="component" value="Unplaced"/>
</dbReference>